<keyword evidence="3" id="KW-1185">Reference proteome</keyword>
<feature type="compositionally biased region" description="Basic and acidic residues" evidence="1">
    <location>
        <begin position="73"/>
        <end position="85"/>
    </location>
</feature>
<evidence type="ECO:0000313" key="3">
    <source>
        <dbReference type="Proteomes" id="UP000494206"/>
    </source>
</evidence>
<dbReference type="OrthoDB" id="5883872at2759"/>
<protein>
    <submittedName>
        <fullName evidence="2">Uncharacterized protein</fullName>
    </submittedName>
</protein>
<feature type="region of interest" description="Disordered" evidence="1">
    <location>
        <begin position="294"/>
        <end position="315"/>
    </location>
</feature>
<dbReference type="EMBL" id="CADEPM010000001">
    <property type="protein sequence ID" value="CAB3398630.1"/>
    <property type="molecule type" value="Genomic_DNA"/>
</dbReference>
<comment type="caution">
    <text evidence="2">The sequence shown here is derived from an EMBL/GenBank/DDBJ whole genome shotgun (WGS) entry which is preliminary data.</text>
</comment>
<proteinExistence type="predicted"/>
<name>A0A8S1EA26_9PELO</name>
<reference evidence="2 3" key="1">
    <citation type="submission" date="2020-04" db="EMBL/GenBank/DDBJ databases">
        <authorList>
            <person name="Laetsch R D."/>
            <person name="Stevens L."/>
            <person name="Kumar S."/>
            <person name="Blaxter L. M."/>
        </authorList>
    </citation>
    <scope>NUCLEOTIDE SEQUENCE [LARGE SCALE GENOMIC DNA]</scope>
</reference>
<sequence>MSQWETLKDDHRRRFEGGLDVEKVTPNDESQSFIWFQSTFAKTPSRSTYVDCLRKSNRSKRTKQGGGAKRKSKSLESTEGVKNHAESSSWRKIVDQIMNTIIDRVKSTRPATTTGNNFGDAYAPINDDDEPDVQADYDPHEKIGSAEPTVRNNENNGRLIVNGVPFWCWKRERPQVEFCKFLDVVKAAYEKKFKPLDLLEKPANLDPFNTMEEMQSRDDDYFTCRNRIQSNTLLSLIGVSAAAICHETLDDFPVCQSHNITFKIPHKMVNYNRKNRFQKEFAVFYPNCRELKKKEKKSSVQQKSKSKEKRITSIE</sequence>
<evidence type="ECO:0000256" key="1">
    <source>
        <dbReference type="SAM" id="MobiDB-lite"/>
    </source>
</evidence>
<organism evidence="2 3">
    <name type="scientific">Caenorhabditis bovis</name>
    <dbReference type="NCBI Taxonomy" id="2654633"/>
    <lineage>
        <taxon>Eukaryota</taxon>
        <taxon>Metazoa</taxon>
        <taxon>Ecdysozoa</taxon>
        <taxon>Nematoda</taxon>
        <taxon>Chromadorea</taxon>
        <taxon>Rhabditida</taxon>
        <taxon>Rhabditina</taxon>
        <taxon>Rhabditomorpha</taxon>
        <taxon>Rhabditoidea</taxon>
        <taxon>Rhabditidae</taxon>
        <taxon>Peloderinae</taxon>
        <taxon>Caenorhabditis</taxon>
    </lineage>
</organism>
<dbReference type="AlphaFoldDB" id="A0A8S1EA26"/>
<evidence type="ECO:0000313" key="2">
    <source>
        <dbReference type="EMBL" id="CAB3398630.1"/>
    </source>
</evidence>
<gene>
    <name evidence="2" type="ORF">CBOVIS_LOCUS1882</name>
</gene>
<feature type="compositionally biased region" description="Basic residues" evidence="1">
    <location>
        <begin position="55"/>
        <end position="72"/>
    </location>
</feature>
<dbReference type="Proteomes" id="UP000494206">
    <property type="component" value="Unassembled WGS sequence"/>
</dbReference>
<feature type="region of interest" description="Disordered" evidence="1">
    <location>
        <begin position="53"/>
        <end position="88"/>
    </location>
</feature>
<accession>A0A8S1EA26</accession>